<evidence type="ECO:0000256" key="5">
    <source>
        <dbReference type="ARBA" id="ARBA00023136"/>
    </source>
</evidence>
<dbReference type="CDD" id="cd06257">
    <property type="entry name" value="DnaJ"/>
    <property type="match status" value="1"/>
</dbReference>
<sequence>MEVNKEEALRCLQISQRHRSASNWPSALKFALKSVSLYPTPEGKAMVALIEREMSNAEANGASSSSAAGAPPTPSSRPSAGVSSSSARATGVEEHLTSAHTRHPKKQASTETGSDSDKGKKREYTVKQLEVVTRIKRCRDHQYYEILAVERTCSEGEVKKAYKKLALALHPDKNGAPGADEAFKMVSKAFQVLSDQSMRSVYDSNPTVDPTQRGGGGGGGGGGMSGMRGFGGGMHPGFQGGFQGEMSPDDLFNMFFGGGMNSGFGGGGFGGGPRVYTFGGRGGQQFNARRPRAAAGGMAADETSSPFLALLPVALLLFFVLFSVLPGLFSADMVPDPEYRFKPSTQFDAARTTWQRNVPYHVNSAEWEKSNIWQSVPENRRDRLDAAMFSSKLRGFERGVEETHIRALQSECHTFNVIKQRKIAEETGLFGWGADYDKIRKLRAEKSPSCEKLRGWGVTQQAF</sequence>
<feature type="transmembrane region" description="Helical" evidence="7">
    <location>
        <begin position="307"/>
        <end position="331"/>
    </location>
</feature>
<comment type="caution">
    <text evidence="9">The sequence shown here is derived from an EMBL/GenBank/DDBJ whole genome shotgun (WGS) entry which is preliminary data.</text>
</comment>
<reference evidence="9 10" key="1">
    <citation type="submission" date="2018-11" db="EMBL/GenBank/DDBJ databases">
        <title>Genome sequence of Apiotrichum porosum DSM 27194.</title>
        <authorList>
            <person name="Aliyu H."/>
            <person name="Gorte O."/>
            <person name="Ochsenreither K."/>
        </authorList>
    </citation>
    <scope>NUCLEOTIDE SEQUENCE [LARGE SCALE GENOMIC DNA]</scope>
    <source>
        <strain evidence="9 10">DSM 27194</strain>
    </source>
</reference>
<evidence type="ECO:0000256" key="1">
    <source>
        <dbReference type="ARBA" id="ARBA00004389"/>
    </source>
</evidence>
<evidence type="ECO:0000259" key="8">
    <source>
        <dbReference type="PROSITE" id="PS50076"/>
    </source>
</evidence>
<feature type="region of interest" description="Disordered" evidence="6">
    <location>
        <begin position="201"/>
        <end position="225"/>
    </location>
</feature>
<dbReference type="InterPro" id="IPR001623">
    <property type="entry name" value="DnaJ_domain"/>
</dbReference>
<dbReference type="FunFam" id="1.10.287.110:FF:000070">
    <property type="entry name" value="Endoplasmic reticulum protein, putative"/>
    <property type="match status" value="1"/>
</dbReference>
<dbReference type="GO" id="GO:0005789">
    <property type="term" value="C:endoplasmic reticulum membrane"/>
    <property type="evidence" value="ECO:0007669"/>
    <property type="project" value="UniProtKB-SubCell"/>
</dbReference>
<dbReference type="EMBL" id="RSCE01000011">
    <property type="protein sequence ID" value="RSH78892.1"/>
    <property type="molecule type" value="Genomic_DNA"/>
</dbReference>
<keyword evidence="5 7" id="KW-0472">Membrane</keyword>
<dbReference type="PROSITE" id="PS00636">
    <property type="entry name" value="DNAJ_1"/>
    <property type="match status" value="1"/>
</dbReference>
<gene>
    <name evidence="9" type="ORF">EHS24_001815</name>
</gene>
<evidence type="ECO:0000256" key="2">
    <source>
        <dbReference type="ARBA" id="ARBA00022692"/>
    </source>
</evidence>
<evidence type="ECO:0000256" key="6">
    <source>
        <dbReference type="SAM" id="MobiDB-lite"/>
    </source>
</evidence>
<dbReference type="SMART" id="SM00271">
    <property type="entry name" value="DnaJ"/>
    <property type="match status" value="1"/>
</dbReference>
<keyword evidence="2 7" id="KW-0812">Transmembrane</keyword>
<feature type="region of interest" description="Disordered" evidence="6">
    <location>
        <begin position="58"/>
        <end position="121"/>
    </location>
</feature>
<evidence type="ECO:0000256" key="7">
    <source>
        <dbReference type="SAM" id="Phobius"/>
    </source>
</evidence>
<name>A0A427XJC5_9TREE</name>
<dbReference type="STRING" id="105984.A0A427XJC5"/>
<dbReference type="InterPro" id="IPR015399">
    <property type="entry name" value="DUF1977_DnaJ-like"/>
</dbReference>
<dbReference type="InterPro" id="IPR018253">
    <property type="entry name" value="DnaJ_domain_CS"/>
</dbReference>
<evidence type="ECO:0000313" key="9">
    <source>
        <dbReference type="EMBL" id="RSH78892.1"/>
    </source>
</evidence>
<keyword evidence="10" id="KW-1185">Reference proteome</keyword>
<dbReference type="PRINTS" id="PR00625">
    <property type="entry name" value="JDOMAIN"/>
</dbReference>
<dbReference type="GeneID" id="39586358"/>
<dbReference type="OrthoDB" id="1507364at2759"/>
<dbReference type="Pfam" id="PF09320">
    <property type="entry name" value="DUF1977"/>
    <property type="match status" value="1"/>
</dbReference>
<dbReference type="PANTHER" id="PTHR43908">
    <property type="entry name" value="AT29763P-RELATED"/>
    <property type="match status" value="1"/>
</dbReference>
<feature type="domain" description="J" evidence="8">
    <location>
        <begin position="142"/>
        <end position="206"/>
    </location>
</feature>
<comment type="subcellular location">
    <subcellularLocation>
        <location evidence="1">Endoplasmic reticulum membrane</location>
        <topology evidence="1">Single-pass membrane protein</topology>
    </subcellularLocation>
</comment>
<dbReference type="GO" id="GO:0071218">
    <property type="term" value="P:cellular response to misfolded protein"/>
    <property type="evidence" value="ECO:0007669"/>
    <property type="project" value="TreeGrafter"/>
</dbReference>
<dbReference type="PANTHER" id="PTHR43908:SF3">
    <property type="entry name" value="AT29763P-RELATED"/>
    <property type="match status" value="1"/>
</dbReference>
<dbReference type="Proteomes" id="UP000279236">
    <property type="component" value="Unassembled WGS sequence"/>
</dbReference>
<accession>A0A427XJC5</accession>
<organism evidence="9 10">
    <name type="scientific">Apiotrichum porosum</name>
    <dbReference type="NCBI Taxonomy" id="105984"/>
    <lineage>
        <taxon>Eukaryota</taxon>
        <taxon>Fungi</taxon>
        <taxon>Dikarya</taxon>
        <taxon>Basidiomycota</taxon>
        <taxon>Agaricomycotina</taxon>
        <taxon>Tremellomycetes</taxon>
        <taxon>Trichosporonales</taxon>
        <taxon>Trichosporonaceae</taxon>
        <taxon>Apiotrichum</taxon>
    </lineage>
</organism>
<evidence type="ECO:0000313" key="10">
    <source>
        <dbReference type="Proteomes" id="UP000279236"/>
    </source>
</evidence>
<dbReference type="Gene3D" id="1.10.287.110">
    <property type="entry name" value="DnaJ domain"/>
    <property type="match status" value="1"/>
</dbReference>
<feature type="compositionally biased region" description="Gly residues" evidence="6">
    <location>
        <begin position="213"/>
        <end position="225"/>
    </location>
</feature>
<keyword evidence="3" id="KW-0256">Endoplasmic reticulum</keyword>
<evidence type="ECO:0000256" key="3">
    <source>
        <dbReference type="ARBA" id="ARBA00022824"/>
    </source>
</evidence>
<keyword evidence="4 7" id="KW-1133">Transmembrane helix</keyword>
<dbReference type="InterPro" id="IPR036869">
    <property type="entry name" value="J_dom_sf"/>
</dbReference>
<proteinExistence type="predicted"/>
<dbReference type="Pfam" id="PF00226">
    <property type="entry name" value="DnaJ"/>
    <property type="match status" value="1"/>
</dbReference>
<dbReference type="AlphaFoldDB" id="A0A427XJC5"/>
<feature type="compositionally biased region" description="Low complexity" evidence="6">
    <location>
        <begin position="58"/>
        <end position="90"/>
    </location>
</feature>
<dbReference type="RefSeq" id="XP_028474039.1">
    <property type="nucleotide sequence ID" value="XM_028617576.1"/>
</dbReference>
<dbReference type="PROSITE" id="PS50076">
    <property type="entry name" value="DNAJ_2"/>
    <property type="match status" value="1"/>
</dbReference>
<dbReference type="SUPFAM" id="SSF46565">
    <property type="entry name" value="Chaperone J-domain"/>
    <property type="match status" value="1"/>
</dbReference>
<dbReference type="InterPro" id="IPR051100">
    <property type="entry name" value="DnaJ_subfamily_B/C"/>
</dbReference>
<dbReference type="GO" id="GO:0030544">
    <property type="term" value="F:Hsp70 protein binding"/>
    <property type="evidence" value="ECO:0007669"/>
    <property type="project" value="TreeGrafter"/>
</dbReference>
<protein>
    <recommendedName>
        <fullName evidence="8">J domain-containing protein</fullName>
    </recommendedName>
</protein>
<evidence type="ECO:0000256" key="4">
    <source>
        <dbReference type="ARBA" id="ARBA00022989"/>
    </source>
</evidence>
<feature type="compositionally biased region" description="Polar residues" evidence="6">
    <location>
        <begin position="201"/>
        <end position="210"/>
    </location>
</feature>